<dbReference type="InterPro" id="IPR011527">
    <property type="entry name" value="ABC1_TM_dom"/>
</dbReference>
<feature type="transmembrane region" description="Helical" evidence="7">
    <location>
        <begin position="302"/>
        <end position="322"/>
    </location>
</feature>
<dbReference type="Gene3D" id="1.20.1560.10">
    <property type="entry name" value="ABC transporter type 1, transmembrane domain"/>
    <property type="match status" value="1"/>
</dbReference>
<evidence type="ECO:0000313" key="11">
    <source>
        <dbReference type="Proteomes" id="UP000178449"/>
    </source>
</evidence>
<dbReference type="GO" id="GO:0005886">
    <property type="term" value="C:plasma membrane"/>
    <property type="evidence" value="ECO:0007669"/>
    <property type="project" value="UniProtKB-SubCell"/>
</dbReference>
<dbReference type="PANTHER" id="PTHR24221">
    <property type="entry name" value="ATP-BINDING CASSETTE SUB-FAMILY B"/>
    <property type="match status" value="1"/>
</dbReference>
<keyword evidence="5 7" id="KW-1133">Transmembrane helix</keyword>
<evidence type="ECO:0000256" key="4">
    <source>
        <dbReference type="ARBA" id="ARBA00022840"/>
    </source>
</evidence>
<keyword evidence="3" id="KW-0547">Nucleotide-binding</keyword>
<evidence type="ECO:0000256" key="6">
    <source>
        <dbReference type="ARBA" id="ARBA00023136"/>
    </source>
</evidence>
<dbReference type="GO" id="GO:0016887">
    <property type="term" value="F:ATP hydrolysis activity"/>
    <property type="evidence" value="ECO:0007669"/>
    <property type="project" value="InterPro"/>
</dbReference>
<dbReference type="GO" id="GO:0005524">
    <property type="term" value="F:ATP binding"/>
    <property type="evidence" value="ECO:0007669"/>
    <property type="project" value="UniProtKB-KW"/>
</dbReference>
<evidence type="ECO:0000259" key="9">
    <source>
        <dbReference type="PROSITE" id="PS50929"/>
    </source>
</evidence>
<dbReference type="SUPFAM" id="SSF90123">
    <property type="entry name" value="ABC transporter transmembrane region"/>
    <property type="match status" value="1"/>
</dbReference>
<comment type="subcellular location">
    <subcellularLocation>
        <location evidence="1">Cell membrane</location>
        <topology evidence="1">Multi-pass membrane protein</topology>
    </subcellularLocation>
</comment>
<feature type="transmembrane region" description="Helical" evidence="7">
    <location>
        <begin position="404"/>
        <end position="424"/>
    </location>
</feature>
<evidence type="ECO:0000256" key="1">
    <source>
        <dbReference type="ARBA" id="ARBA00004651"/>
    </source>
</evidence>
<comment type="caution">
    <text evidence="10">The sequence shown here is derived from an EMBL/GenBank/DDBJ whole genome shotgun (WGS) entry which is preliminary data.</text>
</comment>
<evidence type="ECO:0000256" key="7">
    <source>
        <dbReference type="SAM" id="Phobius"/>
    </source>
</evidence>
<dbReference type="Gene3D" id="3.40.50.300">
    <property type="entry name" value="P-loop containing nucleotide triphosphate hydrolases"/>
    <property type="match status" value="1"/>
</dbReference>
<dbReference type="InterPro" id="IPR039421">
    <property type="entry name" value="Type_1_exporter"/>
</dbReference>
<protein>
    <recommendedName>
        <fullName evidence="12">ABC transporter</fullName>
    </recommendedName>
</protein>
<dbReference type="Pfam" id="PF00664">
    <property type="entry name" value="ABC_membrane"/>
    <property type="match status" value="1"/>
</dbReference>
<reference evidence="10 11" key="1">
    <citation type="journal article" date="2016" name="Nat. Commun.">
        <title>Thousands of microbial genomes shed light on interconnected biogeochemical processes in an aquifer system.</title>
        <authorList>
            <person name="Anantharaman K."/>
            <person name="Brown C.T."/>
            <person name="Hug L.A."/>
            <person name="Sharon I."/>
            <person name="Castelle C.J."/>
            <person name="Probst A.J."/>
            <person name="Thomas B.C."/>
            <person name="Singh A."/>
            <person name="Wilkins M.J."/>
            <person name="Karaoz U."/>
            <person name="Brodie E.L."/>
            <person name="Williams K.H."/>
            <person name="Hubbard S.S."/>
            <person name="Banfield J.F."/>
        </authorList>
    </citation>
    <scope>NUCLEOTIDE SEQUENCE [LARGE SCALE GENOMIC DNA]</scope>
</reference>
<dbReference type="InterPro" id="IPR003439">
    <property type="entry name" value="ABC_transporter-like_ATP-bd"/>
</dbReference>
<evidence type="ECO:0000256" key="5">
    <source>
        <dbReference type="ARBA" id="ARBA00022989"/>
    </source>
</evidence>
<keyword evidence="4" id="KW-0067">ATP-binding</keyword>
<dbReference type="AlphaFoldDB" id="A0A1F6G9Y6"/>
<dbReference type="Gene3D" id="3.90.70.10">
    <property type="entry name" value="Cysteine proteinases"/>
    <property type="match status" value="1"/>
</dbReference>
<dbReference type="SUPFAM" id="SSF52540">
    <property type="entry name" value="P-loop containing nucleoside triphosphate hydrolases"/>
    <property type="match status" value="1"/>
</dbReference>
<gene>
    <name evidence="10" type="ORF">A2527_06200</name>
</gene>
<feature type="transmembrane region" description="Helical" evidence="7">
    <location>
        <begin position="161"/>
        <end position="186"/>
    </location>
</feature>
<dbReference type="GO" id="GO:0034040">
    <property type="term" value="F:ATPase-coupled lipid transmembrane transporter activity"/>
    <property type="evidence" value="ECO:0007669"/>
    <property type="project" value="TreeGrafter"/>
</dbReference>
<dbReference type="PANTHER" id="PTHR24221:SF248">
    <property type="entry name" value="ABC TRANSPORTER TRANSMEMBRANE REGION"/>
    <property type="match status" value="1"/>
</dbReference>
<evidence type="ECO:0008006" key="12">
    <source>
        <dbReference type="Google" id="ProtNLM"/>
    </source>
</evidence>
<dbReference type="Pfam" id="PF00005">
    <property type="entry name" value="ABC_tran"/>
    <property type="match status" value="1"/>
</dbReference>
<evidence type="ECO:0000256" key="3">
    <source>
        <dbReference type="ARBA" id="ARBA00022741"/>
    </source>
</evidence>
<dbReference type="InterPro" id="IPR036640">
    <property type="entry name" value="ABC1_TM_sf"/>
</dbReference>
<sequence length="709" mass="78412">MNRPDESSIRFKLRTRFKKRSPFSNCLVPLLDSLGWLGTQSQLAEAHSYMASKMDLAEFRNTLAILKFESKGVSTQLDHLDPRLLPCIWVPEGGTAQVLVEQVEGKLLIFDGKSATYKQISSEPIKGLALLFESLQSDKIEFLKPQKEWFAKALGRFKVSFMLGLIITFILSVFTFISPMFVMTIYNELLVAESTYSLVFLVMGIFIFVIGDFGFRVLRSRLFGFVSVRMGNIVGIEVLRRILYLPPGFTEEASLASQISHIKDFESIREFFAGPGFTALVELPFVIMLIVGMVVIAGPVAYIPTISILIFIAFAFAINPLVKQTNAKASKAASERQEFLLDMLSNFQAIKFTGSASIFCQRYREISAKASLNSFYAARLNALIGTTSQSLVTFSSLATMTVGVYQVIGGGMSVGALMACMLLLGRVLAPVKTGLGIITQVGKLGKSVNQLDRLMSMNIETRIDTNMSLTKSIHGKLAFNNVSIRYNPEAPPALLAVQFDLKQGETLAIVGHDGAGKSTVLKLVLGYYHPQAGRVLIDDMNLRQIDPITLRKSIGYVPKSNQLFHGTLTQNMRLANPAATSQQIWEAARKASIYDEIMELPEGFNTFANSRTMGELAEKLGKGISLARVFLKEASLVLFDDPEFGLSGDAEKEAAFINEIRKIKGRSTILIATHHLSFIELADKILWLEKGRMRAYGSKEEILPKFLGA</sequence>
<feature type="transmembrane region" description="Helical" evidence="7">
    <location>
        <begin position="198"/>
        <end position="218"/>
    </location>
</feature>
<dbReference type="InterPro" id="IPR027417">
    <property type="entry name" value="P-loop_NTPase"/>
</dbReference>
<name>A0A1F6G9Y6_9PROT</name>
<evidence type="ECO:0000256" key="2">
    <source>
        <dbReference type="ARBA" id="ARBA00022692"/>
    </source>
</evidence>
<organism evidence="10 11">
    <name type="scientific">Candidatus Lambdaproteobacteria bacterium RIFOXYD2_FULL_50_16</name>
    <dbReference type="NCBI Taxonomy" id="1817772"/>
    <lineage>
        <taxon>Bacteria</taxon>
        <taxon>Pseudomonadati</taxon>
        <taxon>Pseudomonadota</taxon>
        <taxon>Candidatus Lambdaproteobacteria</taxon>
    </lineage>
</organism>
<proteinExistence type="predicted"/>
<feature type="domain" description="ABC transmembrane type-1" evidence="9">
    <location>
        <begin position="163"/>
        <end position="443"/>
    </location>
</feature>
<dbReference type="GO" id="GO:0140359">
    <property type="term" value="F:ABC-type transporter activity"/>
    <property type="evidence" value="ECO:0007669"/>
    <property type="project" value="InterPro"/>
</dbReference>
<feature type="domain" description="ABC transporter" evidence="8">
    <location>
        <begin position="477"/>
        <end position="707"/>
    </location>
</feature>
<accession>A0A1F6G9Y6</accession>
<dbReference type="PROSITE" id="PS50893">
    <property type="entry name" value="ABC_TRANSPORTER_2"/>
    <property type="match status" value="1"/>
</dbReference>
<dbReference type="InterPro" id="IPR003593">
    <property type="entry name" value="AAA+_ATPase"/>
</dbReference>
<feature type="transmembrane region" description="Helical" evidence="7">
    <location>
        <begin position="271"/>
        <end position="296"/>
    </location>
</feature>
<dbReference type="PROSITE" id="PS50929">
    <property type="entry name" value="ABC_TM1F"/>
    <property type="match status" value="1"/>
</dbReference>
<dbReference type="SMART" id="SM00382">
    <property type="entry name" value="AAA"/>
    <property type="match status" value="1"/>
</dbReference>
<keyword evidence="2 7" id="KW-0812">Transmembrane</keyword>
<dbReference type="Proteomes" id="UP000178449">
    <property type="component" value="Unassembled WGS sequence"/>
</dbReference>
<dbReference type="EMBL" id="MFNE01000030">
    <property type="protein sequence ID" value="OGG94927.1"/>
    <property type="molecule type" value="Genomic_DNA"/>
</dbReference>
<dbReference type="STRING" id="1817772.A2527_06200"/>
<evidence type="ECO:0000259" key="8">
    <source>
        <dbReference type="PROSITE" id="PS50893"/>
    </source>
</evidence>
<keyword evidence="6 7" id="KW-0472">Membrane</keyword>
<evidence type="ECO:0000313" key="10">
    <source>
        <dbReference type="EMBL" id="OGG94927.1"/>
    </source>
</evidence>